<feature type="region of interest" description="Disordered" evidence="1">
    <location>
        <begin position="1"/>
        <end position="79"/>
    </location>
</feature>
<reference evidence="3 4" key="1">
    <citation type="submission" date="2020-11" db="EMBL/GenBank/DDBJ databases">
        <authorList>
            <person name="Wallbank WR R."/>
            <person name="Pardo Diaz C."/>
            <person name="Kozak K."/>
            <person name="Martin S."/>
            <person name="Jiggins C."/>
            <person name="Moest M."/>
            <person name="Warren A I."/>
            <person name="Generalovic N T."/>
            <person name="Byers J.R.P. K."/>
            <person name="Montejo-Kovacevich G."/>
            <person name="Yen C E."/>
        </authorList>
    </citation>
    <scope>NUCLEOTIDE SEQUENCE [LARGE SCALE GENOMIC DNA]</scope>
</reference>
<name>A0A7R8YMJ6_HERIL</name>
<evidence type="ECO:0000256" key="1">
    <source>
        <dbReference type="SAM" id="MobiDB-lite"/>
    </source>
</evidence>
<dbReference type="AlphaFoldDB" id="A0A7R8YMJ6"/>
<sequence>MEIASKINYKNHYKNDSEQAKPQTRQNYSDRQSGQNDSRQTNYKPNYDNKYNSNQYNNKSGQYNKSSNNYRNFKQNSDSRRQHITTPMEFYRIIFIILLLLIPVKGSLNLYNVNEQTGFTEIHLDKADIVAKANIIVHLIDTVEITNVINDFKSNAEKLDGQHKLLLLTELEHLTNKVRTLIPRDNRQKRGLMNIVGNAQNWLFGTMDDQDRCDIDAHLHTLDVKNHNIIETINQQVGVATSNKNLLLFAIKIPKEFVTVQLKRLLPIPNKQNKEIDYPSETVFTLNENVYKYEKLKTLNELSLSKHCVYRQTCNLIKNENTEIIELDSETIIIKNAKQLNVSQNCDTRKLSISGNILIHFSNCTLKILDHYFTNTEEKFRDRFYYPTNMTFNNFTDRITLEDIKLDNIKNINKIKELQVHKTISYQFIILYYLYTNNLYKKKTSVIKTENR</sequence>
<gene>
    <name evidence="3" type="ORF">HERILL_LOCUS1861</name>
</gene>
<organism evidence="3 4">
    <name type="scientific">Hermetia illucens</name>
    <name type="common">Black soldier fly</name>
    <dbReference type="NCBI Taxonomy" id="343691"/>
    <lineage>
        <taxon>Eukaryota</taxon>
        <taxon>Metazoa</taxon>
        <taxon>Ecdysozoa</taxon>
        <taxon>Arthropoda</taxon>
        <taxon>Hexapoda</taxon>
        <taxon>Insecta</taxon>
        <taxon>Pterygota</taxon>
        <taxon>Neoptera</taxon>
        <taxon>Endopterygota</taxon>
        <taxon>Diptera</taxon>
        <taxon>Brachycera</taxon>
        <taxon>Stratiomyomorpha</taxon>
        <taxon>Stratiomyidae</taxon>
        <taxon>Hermetiinae</taxon>
        <taxon>Hermetia</taxon>
    </lineage>
</organism>
<feature type="compositionally biased region" description="Polar residues" evidence="1">
    <location>
        <begin position="20"/>
        <end position="44"/>
    </location>
</feature>
<feature type="compositionally biased region" description="Polar residues" evidence="1">
    <location>
        <begin position="66"/>
        <end position="76"/>
    </location>
</feature>
<dbReference type="Proteomes" id="UP000594454">
    <property type="component" value="Chromosome 1"/>
</dbReference>
<proteinExistence type="predicted"/>
<evidence type="ECO:0000313" key="4">
    <source>
        <dbReference type="Proteomes" id="UP000594454"/>
    </source>
</evidence>
<keyword evidence="2" id="KW-1133">Transmembrane helix</keyword>
<dbReference type="EMBL" id="LR899009">
    <property type="protein sequence ID" value="CAD7078603.1"/>
    <property type="molecule type" value="Genomic_DNA"/>
</dbReference>
<evidence type="ECO:0000313" key="3">
    <source>
        <dbReference type="EMBL" id="CAD7078603.1"/>
    </source>
</evidence>
<feature type="compositionally biased region" description="Low complexity" evidence="1">
    <location>
        <begin position="46"/>
        <end position="65"/>
    </location>
</feature>
<accession>A0A7R8YMJ6</accession>
<evidence type="ECO:0000256" key="2">
    <source>
        <dbReference type="SAM" id="Phobius"/>
    </source>
</evidence>
<dbReference type="InParanoid" id="A0A7R8YMJ6"/>
<protein>
    <submittedName>
        <fullName evidence="3">Uncharacterized protein</fullName>
    </submittedName>
</protein>
<feature type="transmembrane region" description="Helical" evidence="2">
    <location>
        <begin position="90"/>
        <end position="111"/>
    </location>
</feature>
<keyword evidence="2" id="KW-0812">Transmembrane</keyword>
<keyword evidence="4" id="KW-1185">Reference proteome</keyword>
<keyword evidence="2" id="KW-0472">Membrane</keyword>